<dbReference type="InterPro" id="IPR027275">
    <property type="entry name" value="PRC-brl_dom"/>
</dbReference>
<keyword evidence="1" id="KW-0812">Transmembrane</keyword>
<evidence type="ECO:0000313" key="5">
    <source>
        <dbReference type="Proteomes" id="UP000286576"/>
    </source>
</evidence>
<feature type="domain" description="PRC-barrel" evidence="3">
    <location>
        <begin position="151"/>
        <end position="198"/>
    </location>
</feature>
<keyword evidence="5" id="KW-1185">Reference proteome</keyword>
<sequence length="262" mass="29557">MRAMDENLVGNLDAAILCVIAFVLFFAGLVYHLRREDKREGYPLEMEGPDGRIHRAEGFPAVPSPKIFNRPHGRGTVQVPRVEEPENVRPADQLPPIGFPMLPGADPLMEGVGAAAWTRLREEKPDLDVEGDPKLIPLNDYQEYYIPSGDPDPRGWDLYSADERKVGKVHDLWFNRAEFFLRYYEVSIDGAEGRRLVPAFFAEALPEDRIVRATTLAESDLRRVPVRAADDCITMREEDRLNGFFAGGLRFSGRQGQIHDPA</sequence>
<dbReference type="Gene3D" id="4.10.540.10">
    <property type="entry name" value="Photosynthetic reaction centre, H subunit, N-terminal domain"/>
    <property type="match status" value="1"/>
</dbReference>
<dbReference type="InterPro" id="IPR005652">
    <property type="entry name" value="Photo_RC_H"/>
</dbReference>
<dbReference type="Gene3D" id="3.90.50.10">
    <property type="entry name" value="Photosynthetic Reaction Center, subunit H, domain 2"/>
    <property type="match status" value="1"/>
</dbReference>
<keyword evidence="1" id="KW-0472">Membrane</keyword>
<feature type="transmembrane region" description="Helical" evidence="1">
    <location>
        <begin position="12"/>
        <end position="33"/>
    </location>
</feature>
<evidence type="ECO:0000259" key="2">
    <source>
        <dbReference type="Pfam" id="PF03967"/>
    </source>
</evidence>
<dbReference type="InterPro" id="IPR014747">
    <property type="entry name" value="Bac_photo_RC_H_C"/>
</dbReference>
<reference evidence="4 5" key="1">
    <citation type="submission" date="2018-08" db="EMBL/GenBank/DDBJ databases">
        <title>Erythrobacter zhengii sp.nov., a bacterium isolated from deep-sea sediment.</title>
        <authorList>
            <person name="Fang C."/>
            <person name="Wu Y.-H."/>
            <person name="Sun C."/>
            <person name="Wang H."/>
            <person name="Cheng H."/>
            <person name="Meng F.-X."/>
            <person name="Wang C.-S."/>
            <person name="Xu X.-W."/>
        </authorList>
    </citation>
    <scope>NUCLEOTIDE SEQUENCE [LARGE SCALE GENOMIC DNA]</scope>
    <source>
        <strain evidence="4 5">V18</strain>
    </source>
</reference>
<dbReference type="Pfam" id="PF03967">
    <property type="entry name" value="PRCH"/>
    <property type="match status" value="1"/>
</dbReference>
<keyword evidence="1" id="KW-1133">Transmembrane helix</keyword>
<feature type="domain" description="Photosynthetic reaction centre H subunit N-terminal" evidence="2">
    <location>
        <begin position="7"/>
        <end position="139"/>
    </location>
</feature>
<protein>
    <submittedName>
        <fullName evidence="4">Photosynthetic reaction center subunit H</fullName>
    </submittedName>
</protein>
<evidence type="ECO:0000259" key="3">
    <source>
        <dbReference type="Pfam" id="PF05239"/>
    </source>
</evidence>
<dbReference type="NCBIfam" id="TIGR01150">
    <property type="entry name" value="puhA"/>
    <property type="match status" value="1"/>
</dbReference>
<dbReference type="SUPFAM" id="SSF50346">
    <property type="entry name" value="PRC-barrel domain"/>
    <property type="match status" value="1"/>
</dbReference>
<name>A0A418NXA7_9SPHN</name>
<comment type="caution">
    <text evidence="4">The sequence shown here is derived from an EMBL/GenBank/DDBJ whole genome shotgun (WGS) entry which is preliminary data.</text>
</comment>
<organism evidence="4 5">
    <name type="scientific">Aurantiacibacter zhengii</name>
    <dbReference type="NCBI Taxonomy" id="2307003"/>
    <lineage>
        <taxon>Bacteria</taxon>
        <taxon>Pseudomonadati</taxon>
        <taxon>Pseudomonadota</taxon>
        <taxon>Alphaproteobacteria</taxon>
        <taxon>Sphingomonadales</taxon>
        <taxon>Erythrobacteraceae</taxon>
        <taxon>Aurantiacibacter</taxon>
    </lineage>
</organism>
<dbReference type="Proteomes" id="UP000286576">
    <property type="component" value="Unassembled WGS sequence"/>
</dbReference>
<proteinExistence type="predicted"/>
<dbReference type="GO" id="GO:0019684">
    <property type="term" value="P:photosynthesis, light reaction"/>
    <property type="evidence" value="ECO:0007669"/>
    <property type="project" value="InterPro"/>
</dbReference>
<dbReference type="SUPFAM" id="SSF81490">
    <property type="entry name" value="Photosystem II reaction centre subunit H, transmembrane region"/>
    <property type="match status" value="1"/>
</dbReference>
<dbReference type="AlphaFoldDB" id="A0A418NXA7"/>
<gene>
    <name evidence="4" type="ORF">D2V07_03160</name>
</gene>
<evidence type="ECO:0000313" key="4">
    <source>
        <dbReference type="EMBL" id="RIV89250.1"/>
    </source>
</evidence>
<dbReference type="GO" id="GO:0030077">
    <property type="term" value="C:plasma membrane light-harvesting complex"/>
    <property type="evidence" value="ECO:0007669"/>
    <property type="project" value="InterPro"/>
</dbReference>
<dbReference type="EMBL" id="QXFL01000001">
    <property type="protein sequence ID" value="RIV89250.1"/>
    <property type="molecule type" value="Genomic_DNA"/>
</dbReference>
<dbReference type="Pfam" id="PF05239">
    <property type="entry name" value="PRC"/>
    <property type="match status" value="1"/>
</dbReference>
<evidence type="ECO:0000256" key="1">
    <source>
        <dbReference type="SAM" id="Phobius"/>
    </source>
</evidence>
<dbReference type="InterPro" id="IPR015810">
    <property type="entry name" value="Photo_RC_H_N"/>
</dbReference>
<accession>A0A418NXA7</accession>
<dbReference type="InterPro" id="IPR011033">
    <property type="entry name" value="PRC_barrel-like_sf"/>
</dbReference>
<dbReference type="InterPro" id="IPR037097">
    <property type="entry name" value="Photo_RC_H_N_sf"/>
</dbReference>